<sequence length="333" mass="38012">MSLATHRPVFGGHSTDIQLLQSILGIFDPLEKLDLSDDGLLSNFTQAIRNLWQYNTTLDSNYLNQAVAELKTWQPLSDIHSGLYEWIHAYALFHLEKPYLSFNRLSDSIYFDRLSRTLILGVQIELALLPKYSDLGNLLVLSQKFITFMEEIQEERYRDGLLEILALWHPAAAAFIASTPHSLKNQSLSKYSFGYIFKNGRPISIHGNHVSSRIPFIQKSLEAFGLEANIDRDQSTEQGRLNEVLLIPWGEGIRRLPIVSPALIVFNLLRAGENHDYSWNRMALELLLSNGTIPKTSARYAKHLEFNINTINQGLLDVIEQKIKISDFQDMIK</sequence>
<reference evidence="1 2" key="1">
    <citation type="submission" date="2024-02" db="EMBL/GenBank/DDBJ databases">
        <title>Deinococcus xinjiangensis NBRC 107630.</title>
        <authorList>
            <person name="Ichikawa N."/>
            <person name="Katano-Makiyama Y."/>
            <person name="Hidaka K."/>
        </authorList>
    </citation>
    <scope>NUCLEOTIDE SEQUENCE [LARGE SCALE GENOMIC DNA]</scope>
    <source>
        <strain evidence="1 2">NBRC 107630</strain>
    </source>
</reference>
<comment type="caution">
    <text evidence="1">The sequence shown here is derived from an EMBL/GenBank/DDBJ whole genome shotgun (WGS) entry which is preliminary data.</text>
</comment>
<name>A0ABP9VJ49_9DEIO</name>
<accession>A0ABP9VJ49</accession>
<organism evidence="1 2">
    <name type="scientific">Deinococcus xinjiangensis</name>
    <dbReference type="NCBI Taxonomy" id="457454"/>
    <lineage>
        <taxon>Bacteria</taxon>
        <taxon>Thermotogati</taxon>
        <taxon>Deinococcota</taxon>
        <taxon>Deinococci</taxon>
        <taxon>Deinococcales</taxon>
        <taxon>Deinococcaceae</taxon>
        <taxon>Deinococcus</taxon>
    </lineage>
</organism>
<protein>
    <submittedName>
        <fullName evidence="1">Uncharacterized protein</fullName>
    </submittedName>
</protein>
<evidence type="ECO:0000313" key="1">
    <source>
        <dbReference type="EMBL" id="GAA5504138.1"/>
    </source>
</evidence>
<keyword evidence="2" id="KW-1185">Reference proteome</keyword>
<evidence type="ECO:0000313" key="2">
    <source>
        <dbReference type="Proteomes" id="UP001458946"/>
    </source>
</evidence>
<dbReference type="EMBL" id="BAABRN010000089">
    <property type="protein sequence ID" value="GAA5504138.1"/>
    <property type="molecule type" value="Genomic_DNA"/>
</dbReference>
<proteinExistence type="predicted"/>
<dbReference type="RefSeq" id="WP_353544104.1">
    <property type="nucleotide sequence ID" value="NZ_BAABRN010000089.1"/>
</dbReference>
<dbReference type="Proteomes" id="UP001458946">
    <property type="component" value="Unassembled WGS sequence"/>
</dbReference>
<gene>
    <name evidence="1" type="ORF">Dxin01_03907</name>
</gene>